<dbReference type="Proteomes" id="UP000299102">
    <property type="component" value="Unassembled WGS sequence"/>
</dbReference>
<evidence type="ECO:0000313" key="2">
    <source>
        <dbReference type="EMBL" id="GBP19300.1"/>
    </source>
</evidence>
<reference evidence="2 3" key="1">
    <citation type="journal article" date="2019" name="Commun. Biol.">
        <title>The bagworm genome reveals a unique fibroin gene that provides high tensile strength.</title>
        <authorList>
            <person name="Kono N."/>
            <person name="Nakamura H."/>
            <person name="Ohtoshi R."/>
            <person name="Tomita M."/>
            <person name="Numata K."/>
            <person name="Arakawa K."/>
        </authorList>
    </citation>
    <scope>NUCLEOTIDE SEQUENCE [LARGE SCALE GENOMIC DNA]</scope>
</reference>
<dbReference type="EMBL" id="BGZK01000106">
    <property type="protein sequence ID" value="GBP19300.1"/>
    <property type="molecule type" value="Genomic_DNA"/>
</dbReference>
<dbReference type="AlphaFoldDB" id="A0A4C1TZ86"/>
<protein>
    <submittedName>
        <fullName evidence="2">Uncharacterized protein</fullName>
    </submittedName>
</protein>
<organism evidence="2 3">
    <name type="scientific">Eumeta variegata</name>
    <name type="common">Bagworm moth</name>
    <name type="synonym">Eumeta japonica</name>
    <dbReference type="NCBI Taxonomy" id="151549"/>
    <lineage>
        <taxon>Eukaryota</taxon>
        <taxon>Metazoa</taxon>
        <taxon>Ecdysozoa</taxon>
        <taxon>Arthropoda</taxon>
        <taxon>Hexapoda</taxon>
        <taxon>Insecta</taxon>
        <taxon>Pterygota</taxon>
        <taxon>Neoptera</taxon>
        <taxon>Endopterygota</taxon>
        <taxon>Lepidoptera</taxon>
        <taxon>Glossata</taxon>
        <taxon>Ditrysia</taxon>
        <taxon>Tineoidea</taxon>
        <taxon>Psychidae</taxon>
        <taxon>Oiketicinae</taxon>
        <taxon>Eumeta</taxon>
    </lineage>
</organism>
<comment type="caution">
    <text evidence="2">The sequence shown here is derived from an EMBL/GenBank/DDBJ whole genome shotgun (WGS) entry which is preliminary data.</text>
</comment>
<dbReference type="OrthoDB" id="425681at2759"/>
<accession>A0A4C1TZ86</accession>
<feature type="compositionally biased region" description="Basic and acidic residues" evidence="1">
    <location>
        <begin position="31"/>
        <end position="40"/>
    </location>
</feature>
<keyword evidence="3" id="KW-1185">Reference proteome</keyword>
<gene>
    <name evidence="2" type="ORF">EVAR_79900_1</name>
</gene>
<evidence type="ECO:0000313" key="3">
    <source>
        <dbReference type="Proteomes" id="UP000299102"/>
    </source>
</evidence>
<feature type="region of interest" description="Disordered" evidence="1">
    <location>
        <begin position="1"/>
        <end position="40"/>
    </location>
</feature>
<proteinExistence type="predicted"/>
<name>A0A4C1TZ86_EUMVA</name>
<sequence>MPSGMLRADGGAFKQTSSPYNAGKPPLNAYDTRESTRDSNRSLSIISTQGKDDLLLTVGTPLFHEIHSGKEDSRVNGRLDDPKTIALTFKAIFSWDLKRASSSNHTFKERLYNVSLNFNAHDEKVGDGRPRKCYADRTGGVLKKGQILSIHNRRAFMKTLMDVREAIEICKDRTMWKSIVPAYPSGK</sequence>
<evidence type="ECO:0000256" key="1">
    <source>
        <dbReference type="SAM" id="MobiDB-lite"/>
    </source>
</evidence>